<dbReference type="OrthoDB" id="258272at2"/>
<gene>
    <name evidence="3" type="ORF">K239x_10010</name>
</gene>
<dbReference type="AlphaFoldDB" id="A0A517NPL2"/>
<evidence type="ECO:0000256" key="2">
    <source>
        <dbReference type="SAM" id="Phobius"/>
    </source>
</evidence>
<keyword evidence="4" id="KW-1185">Reference proteome</keyword>
<evidence type="ECO:0000313" key="4">
    <source>
        <dbReference type="Proteomes" id="UP000319817"/>
    </source>
</evidence>
<keyword evidence="2" id="KW-0812">Transmembrane</keyword>
<dbReference type="Proteomes" id="UP000319817">
    <property type="component" value="Chromosome"/>
</dbReference>
<proteinExistence type="predicted"/>
<feature type="transmembrane region" description="Helical" evidence="2">
    <location>
        <begin position="23"/>
        <end position="49"/>
    </location>
</feature>
<sequence length="259" mass="27848">MSNTMYEDQPQAAPQSTGNTRGCLFGCLVAVGLVFGAVLCTGIGGYWFFTSQVEKYTADAPLDLPQVEYAPEELSALQDRLKSFETAVEGGEISSQEMELSADDINALIANEKTLKGKVFVRIADGQVTGDVSVPADMVPGGSERYFNGSATLDASMESGVLIVTLVDAEVNGEKLPQKFIDAMAQENLAKEMYKNPENAKTMRRFKDIRIEGDKVILTLKPTEKTDAAEVESGEETATPALDELDDLDEAAASDPDNA</sequence>
<evidence type="ECO:0000256" key="1">
    <source>
        <dbReference type="SAM" id="MobiDB-lite"/>
    </source>
</evidence>
<accession>A0A517NPL2</accession>
<feature type="compositionally biased region" description="Acidic residues" evidence="1">
    <location>
        <begin position="243"/>
        <end position="259"/>
    </location>
</feature>
<keyword evidence="2" id="KW-0472">Membrane</keyword>
<evidence type="ECO:0000313" key="3">
    <source>
        <dbReference type="EMBL" id="QDT09058.1"/>
    </source>
</evidence>
<keyword evidence="2" id="KW-1133">Transmembrane helix</keyword>
<reference evidence="3 4" key="1">
    <citation type="submission" date="2019-02" db="EMBL/GenBank/DDBJ databases">
        <title>Deep-cultivation of Planctomycetes and their phenomic and genomic characterization uncovers novel biology.</title>
        <authorList>
            <person name="Wiegand S."/>
            <person name="Jogler M."/>
            <person name="Boedeker C."/>
            <person name="Pinto D."/>
            <person name="Vollmers J."/>
            <person name="Rivas-Marin E."/>
            <person name="Kohn T."/>
            <person name="Peeters S.H."/>
            <person name="Heuer A."/>
            <person name="Rast P."/>
            <person name="Oberbeckmann S."/>
            <person name="Bunk B."/>
            <person name="Jeske O."/>
            <person name="Meyerdierks A."/>
            <person name="Storesund J.E."/>
            <person name="Kallscheuer N."/>
            <person name="Luecker S."/>
            <person name="Lage O.M."/>
            <person name="Pohl T."/>
            <person name="Merkel B.J."/>
            <person name="Hornburger P."/>
            <person name="Mueller R.-W."/>
            <person name="Bruemmer F."/>
            <person name="Labrenz M."/>
            <person name="Spormann A.M."/>
            <person name="Op den Camp H."/>
            <person name="Overmann J."/>
            <person name="Amann R."/>
            <person name="Jetten M.S.M."/>
            <person name="Mascher T."/>
            <person name="Medema M.H."/>
            <person name="Devos D.P."/>
            <person name="Kaster A.-K."/>
            <person name="Ovreas L."/>
            <person name="Rohde M."/>
            <person name="Galperin M.Y."/>
            <person name="Jogler C."/>
        </authorList>
    </citation>
    <scope>NUCLEOTIDE SEQUENCE [LARGE SCALE GENOMIC DNA]</scope>
    <source>
        <strain evidence="3 4">K23_9</strain>
    </source>
</reference>
<name>A0A517NPL2_9BACT</name>
<dbReference type="RefSeq" id="WP_145416504.1">
    <property type="nucleotide sequence ID" value="NZ_CP036526.1"/>
</dbReference>
<dbReference type="EMBL" id="CP036526">
    <property type="protein sequence ID" value="QDT09058.1"/>
    <property type="molecule type" value="Genomic_DNA"/>
</dbReference>
<organism evidence="3 4">
    <name type="scientific">Stieleria marina</name>
    <dbReference type="NCBI Taxonomy" id="1930275"/>
    <lineage>
        <taxon>Bacteria</taxon>
        <taxon>Pseudomonadati</taxon>
        <taxon>Planctomycetota</taxon>
        <taxon>Planctomycetia</taxon>
        <taxon>Pirellulales</taxon>
        <taxon>Pirellulaceae</taxon>
        <taxon>Stieleria</taxon>
    </lineage>
</organism>
<feature type="region of interest" description="Disordered" evidence="1">
    <location>
        <begin position="223"/>
        <end position="259"/>
    </location>
</feature>
<protein>
    <submittedName>
        <fullName evidence="3">Uncharacterized protein</fullName>
    </submittedName>
</protein>